<dbReference type="OrthoDB" id="9804313at2"/>
<sequence>MAILKIARMGHPVLLRAAEPVADPTDPEIRRLVQDMAETMLDAGGLGLAAPQVHVSSRIFVWRNGDSVAALINPEIELLTPPDQRAWEGCLSIPGLRGNVERAARVAFRGLDIEGDSVEGEAEGMLARVMQHEYDHLNGVLYPMRMSDLGLFGFTDELSRAAVAQHAAAAAAAQAEEAAAR</sequence>
<keyword evidence="2" id="KW-0479">Metal-binding</keyword>
<dbReference type="PANTHER" id="PTHR10458">
    <property type="entry name" value="PEPTIDE DEFORMYLASE"/>
    <property type="match status" value="1"/>
</dbReference>
<dbReference type="Pfam" id="PF01327">
    <property type="entry name" value="Pep_deformylase"/>
    <property type="match status" value="1"/>
</dbReference>
<dbReference type="PIRSF" id="PIRSF004749">
    <property type="entry name" value="Pep_def"/>
    <property type="match status" value="1"/>
</dbReference>
<dbReference type="Proteomes" id="UP000223527">
    <property type="component" value="Unassembled WGS sequence"/>
</dbReference>
<reference evidence="3 4" key="1">
    <citation type="submission" date="2017-10" db="EMBL/GenBank/DDBJ databases">
        <authorList>
            <person name="Banno H."/>
            <person name="Chua N.-H."/>
        </authorList>
    </citation>
    <scope>NUCLEOTIDE SEQUENCE [LARGE SCALE GENOMIC DNA]</scope>
    <source>
        <strain evidence="3 4">YW11</strain>
    </source>
</reference>
<dbReference type="EC" id="3.5.1.88" evidence="2"/>
<dbReference type="EMBL" id="PDNU01000040">
    <property type="protein sequence ID" value="PHK93596.1"/>
    <property type="molecule type" value="Genomic_DNA"/>
</dbReference>
<dbReference type="HAMAP" id="MF_00163">
    <property type="entry name" value="Pep_deformylase"/>
    <property type="match status" value="1"/>
</dbReference>
<comment type="similarity">
    <text evidence="1 2">Belongs to the polypeptide deformylase family.</text>
</comment>
<keyword evidence="2" id="KW-0408">Iron</keyword>
<dbReference type="NCBIfam" id="TIGR00079">
    <property type="entry name" value="pept_deformyl"/>
    <property type="match status" value="1"/>
</dbReference>
<dbReference type="GO" id="GO:0042586">
    <property type="term" value="F:peptide deformylase activity"/>
    <property type="evidence" value="ECO:0007669"/>
    <property type="project" value="UniProtKB-UniRule"/>
</dbReference>
<dbReference type="AlphaFoldDB" id="A0A2C7A989"/>
<dbReference type="CDD" id="cd00487">
    <property type="entry name" value="Pep_deformylase"/>
    <property type="match status" value="1"/>
</dbReference>
<dbReference type="NCBIfam" id="NF001159">
    <property type="entry name" value="PRK00150.1-3"/>
    <property type="match status" value="1"/>
</dbReference>
<organism evidence="3 4">
    <name type="scientific">Teichococcus rhizosphaerae</name>
    <dbReference type="NCBI Taxonomy" id="1335062"/>
    <lineage>
        <taxon>Bacteria</taxon>
        <taxon>Pseudomonadati</taxon>
        <taxon>Pseudomonadota</taxon>
        <taxon>Alphaproteobacteria</taxon>
        <taxon>Acetobacterales</taxon>
        <taxon>Roseomonadaceae</taxon>
        <taxon>Roseomonas</taxon>
    </lineage>
</organism>
<dbReference type="InterPro" id="IPR036821">
    <property type="entry name" value="Peptide_deformylase_sf"/>
</dbReference>
<dbReference type="InterPro" id="IPR023635">
    <property type="entry name" value="Peptide_deformylase"/>
</dbReference>
<evidence type="ECO:0000313" key="3">
    <source>
        <dbReference type="EMBL" id="PHK93596.1"/>
    </source>
</evidence>
<evidence type="ECO:0000256" key="1">
    <source>
        <dbReference type="ARBA" id="ARBA00010759"/>
    </source>
</evidence>
<dbReference type="GO" id="GO:0006412">
    <property type="term" value="P:translation"/>
    <property type="evidence" value="ECO:0007669"/>
    <property type="project" value="UniProtKB-UniRule"/>
</dbReference>
<dbReference type="SUPFAM" id="SSF56420">
    <property type="entry name" value="Peptide deformylase"/>
    <property type="match status" value="1"/>
</dbReference>
<accession>A0A2C7A989</accession>
<proteinExistence type="inferred from homology"/>
<feature type="binding site" evidence="2">
    <location>
        <position position="90"/>
    </location>
    <ligand>
        <name>Fe cation</name>
        <dbReference type="ChEBI" id="CHEBI:24875"/>
    </ligand>
</feature>
<comment type="catalytic activity">
    <reaction evidence="2">
        <text>N-terminal N-formyl-L-methionyl-[peptide] + H2O = N-terminal L-methionyl-[peptide] + formate</text>
        <dbReference type="Rhea" id="RHEA:24420"/>
        <dbReference type="Rhea" id="RHEA-COMP:10639"/>
        <dbReference type="Rhea" id="RHEA-COMP:10640"/>
        <dbReference type="ChEBI" id="CHEBI:15377"/>
        <dbReference type="ChEBI" id="CHEBI:15740"/>
        <dbReference type="ChEBI" id="CHEBI:49298"/>
        <dbReference type="ChEBI" id="CHEBI:64731"/>
        <dbReference type="EC" id="3.5.1.88"/>
    </reaction>
</comment>
<keyword evidence="2" id="KW-0378">Hydrolase</keyword>
<keyword evidence="4" id="KW-1185">Reference proteome</keyword>
<gene>
    <name evidence="2 3" type="primary">def</name>
    <name evidence="3" type="ORF">CR162_17595</name>
</gene>
<dbReference type="PANTHER" id="PTHR10458:SF22">
    <property type="entry name" value="PEPTIDE DEFORMYLASE"/>
    <property type="match status" value="1"/>
</dbReference>
<comment type="function">
    <text evidence="2">Removes the formyl group from the N-terminal Met of newly synthesized proteins. Requires at least a dipeptide for an efficient rate of reaction. N-terminal L-methionine is a prerequisite for activity but the enzyme has broad specificity at other positions.</text>
</comment>
<evidence type="ECO:0000256" key="2">
    <source>
        <dbReference type="HAMAP-Rule" id="MF_00163"/>
    </source>
</evidence>
<dbReference type="GO" id="GO:0046872">
    <property type="term" value="F:metal ion binding"/>
    <property type="evidence" value="ECO:0007669"/>
    <property type="project" value="UniProtKB-KW"/>
</dbReference>
<comment type="cofactor">
    <cofactor evidence="2">
        <name>Fe(2+)</name>
        <dbReference type="ChEBI" id="CHEBI:29033"/>
    </cofactor>
    <text evidence="2">Binds 1 Fe(2+) ion.</text>
</comment>
<dbReference type="Gene3D" id="3.90.45.10">
    <property type="entry name" value="Peptide deformylase"/>
    <property type="match status" value="1"/>
</dbReference>
<keyword evidence="2" id="KW-0648">Protein biosynthesis</keyword>
<protein>
    <recommendedName>
        <fullName evidence="2">Peptide deformylase</fullName>
        <shortName evidence="2">PDF</shortName>
        <ecNumber evidence="2">3.5.1.88</ecNumber>
    </recommendedName>
    <alternativeName>
        <fullName evidence="2">Polypeptide deformylase</fullName>
    </alternativeName>
</protein>
<feature type="active site" evidence="2">
    <location>
        <position position="133"/>
    </location>
</feature>
<evidence type="ECO:0000313" key="4">
    <source>
        <dbReference type="Proteomes" id="UP000223527"/>
    </source>
</evidence>
<feature type="binding site" evidence="2">
    <location>
        <position position="132"/>
    </location>
    <ligand>
        <name>Fe cation</name>
        <dbReference type="ChEBI" id="CHEBI:24875"/>
    </ligand>
</feature>
<name>A0A2C7A989_9PROT</name>
<dbReference type="RefSeq" id="WP_099096844.1">
    <property type="nucleotide sequence ID" value="NZ_PDNU01000040.1"/>
</dbReference>
<comment type="caution">
    <text evidence="3">The sequence shown here is derived from an EMBL/GenBank/DDBJ whole genome shotgun (WGS) entry which is preliminary data.</text>
</comment>
<feature type="binding site" evidence="2">
    <location>
        <position position="136"/>
    </location>
    <ligand>
        <name>Fe cation</name>
        <dbReference type="ChEBI" id="CHEBI:24875"/>
    </ligand>
</feature>
<dbReference type="PRINTS" id="PR01576">
    <property type="entry name" value="PDEFORMYLASE"/>
</dbReference>